<feature type="domain" description="PASTA" evidence="11">
    <location>
        <begin position="525"/>
        <end position="591"/>
    </location>
</feature>
<dbReference type="InterPro" id="IPR005543">
    <property type="entry name" value="PASTA_dom"/>
</dbReference>
<dbReference type="GO" id="GO:0005524">
    <property type="term" value="F:ATP binding"/>
    <property type="evidence" value="ECO:0007669"/>
    <property type="project" value="UniProtKB-KW"/>
</dbReference>
<evidence type="ECO:0000259" key="11">
    <source>
        <dbReference type="PROSITE" id="PS51178"/>
    </source>
</evidence>
<protein>
    <recommendedName>
        <fullName evidence="1">non-specific serine/threonine protein kinase</fullName>
        <ecNumber evidence="1">2.7.11.1</ecNumber>
    </recommendedName>
</protein>
<dbReference type="Gene3D" id="3.30.10.20">
    <property type="match status" value="2"/>
</dbReference>
<feature type="region of interest" description="Disordered" evidence="9">
    <location>
        <begin position="280"/>
        <end position="303"/>
    </location>
</feature>
<feature type="compositionally biased region" description="Low complexity" evidence="9">
    <location>
        <begin position="291"/>
        <end position="303"/>
    </location>
</feature>
<dbReference type="PROSITE" id="PS50011">
    <property type="entry name" value="PROTEIN_KINASE_DOM"/>
    <property type="match status" value="1"/>
</dbReference>
<dbReference type="Gene3D" id="3.30.200.20">
    <property type="entry name" value="Phosphorylase Kinase, domain 1"/>
    <property type="match status" value="1"/>
</dbReference>
<dbReference type="RefSeq" id="WP_035924060.1">
    <property type="nucleotide sequence ID" value="NZ_JSUH01000002.1"/>
</dbReference>
<evidence type="ECO:0000256" key="9">
    <source>
        <dbReference type="SAM" id="MobiDB-lite"/>
    </source>
</evidence>
<evidence type="ECO:0000313" key="12">
    <source>
        <dbReference type="EMBL" id="KHD98742.1"/>
    </source>
</evidence>
<dbReference type="PANTHER" id="PTHR43289">
    <property type="entry name" value="MITOGEN-ACTIVATED PROTEIN KINASE KINASE KINASE 20-RELATED"/>
    <property type="match status" value="1"/>
</dbReference>
<dbReference type="SMART" id="SM00740">
    <property type="entry name" value="PASTA"/>
    <property type="match status" value="3"/>
</dbReference>
<evidence type="ECO:0000256" key="5">
    <source>
        <dbReference type="ARBA" id="ARBA00022777"/>
    </source>
</evidence>
<evidence type="ECO:0000256" key="2">
    <source>
        <dbReference type="ARBA" id="ARBA00022527"/>
    </source>
</evidence>
<name>A0A0A6YD84_KOCRO</name>
<evidence type="ECO:0000256" key="6">
    <source>
        <dbReference type="ARBA" id="ARBA00022840"/>
    </source>
</evidence>
<evidence type="ECO:0000313" key="13">
    <source>
        <dbReference type="Proteomes" id="UP000030466"/>
    </source>
</evidence>
<dbReference type="Proteomes" id="UP000030466">
    <property type="component" value="Unassembled WGS sequence"/>
</dbReference>
<dbReference type="AlphaFoldDB" id="A0A0A6YD84"/>
<comment type="caution">
    <text evidence="12">The sequence shown here is derived from an EMBL/GenBank/DDBJ whole genome shotgun (WGS) entry which is preliminary data.</text>
</comment>
<evidence type="ECO:0000256" key="3">
    <source>
        <dbReference type="ARBA" id="ARBA00022679"/>
    </source>
</evidence>
<feature type="region of interest" description="Disordered" evidence="9">
    <location>
        <begin position="332"/>
        <end position="422"/>
    </location>
</feature>
<gene>
    <name evidence="12" type="ORF">GY22_03575</name>
</gene>
<evidence type="ECO:0000259" key="10">
    <source>
        <dbReference type="PROSITE" id="PS50011"/>
    </source>
</evidence>
<organism evidence="12 13">
    <name type="scientific">Kocuria rosea subsp. polaris</name>
    <dbReference type="NCBI Taxonomy" id="136273"/>
    <lineage>
        <taxon>Bacteria</taxon>
        <taxon>Bacillati</taxon>
        <taxon>Actinomycetota</taxon>
        <taxon>Actinomycetes</taxon>
        <taxon>Micrococcales</taxon>
        <taxon>Micrococcaceae</taxon>
        <taxon>Kocuria</taxon>
    </lineage>
</organism>
<dbReference type="InterPro" id="IPR008271">
    <property type="entry name" value="Ser/Thr_kinase_AS"/>
</dbReference>
<evidence type="ECO:0000256" key="4">
    <source>
        <dbReference type="ARBA" id="ARBA00022741"/>
    </source>
</evidence>
<evidence type="ECO:0000256" key="8">
    <source>
        <dbReference type="ARBA" id="ARBA00048679"/>
    </source>
</evidence>
<dbReference type="PANTHER" id="PTHR43289:SF34">
    <property type="entry name" value="SERINE_THREONINE-PROTEIN KINASE YBDM-RELATED"/>
    <property type="match status" value="1"/>
</dbReference>
<dbReference type="Gene3D" id="1.10.510.10">
    <property type="entry name" value="Transferase(Phosphotransferase) domain 1"/>
    <property type="match status" value="1"/>
</dbReference>
<dbReference type="EMBL" id="JSUH01000002">
    <property type="protein sequence ID" value="KHD98742.1"/>
    <property type="molecule type" value="Genomic_DNA"/>
</dbReference>
<reference evidence="12 13" key="1">
    <citation type="journal article" date="2003" name="Int. J. Syst. Evol. Microbiol.">
        <title>Kocuria polaris sp. nov., an orange-pigmented psychrophilic bacterium isolated from an Antarctic cyanobacterial mat sample.</title>
        <authorList>
            <person name="Reddy G.S."/>
            <person name="Prakash J.S."/>
            <person name="Prabahar V."/>
            <person name="Matsumoto G.I."/>
            <person name="Stackebrandt E."/>
            <person name="Shivaji S."/>
        </authorList>
    </citation>
    <scope>NUCLEOTIDE SEQUENCE [LARGE SCALE GENOMIC DNA]</scope>
    <source>
        <strain evidence="12 13">CMS 76or</strain>
    </source>
</reference>
<dbReference type="SMART" id="SM00220">
    <property type="entry name" value="S_TKc"/>
    <property type="match status" value="1"/>
</dbReference>
<keyword evidence="4" id="KW-0547">Nucleotide-binding</keyword>
<evidence type="ECO:0000256" key="7">
    <source>
        <dbReference type="ARBA" id="ARBA00047899"/>
    </source>
</evidence>
<dbReference type="PROSITE" id="PS51178">
    <property type="entry name" value="PASTA"/>
    <property type="match status" value="2"/>
</dbReference>
<dbReference type="SUPFAM" id="SSF56112">
    <property type="entry name" value="Protein kinase-like (PK-like)"/>
    <property type="match status" value="1"/>
</dbReference>
<feature type="compositionally biased region" description="Low complexity" evidence="9">
    <location>
        <begin position="384"/>
        <end position="405"/>
    </location>
</feature>
<keyword evidence="13" id="KW-1185">Reference proteome</keyword>
<dbReference type="CDD" id="cd14014">
    <property type="entry name" value="STKc_PknB_like"/>
    <property type="match status" value="1"/>
</dbReference>
<keyword evidence="2" id="KW-0723">Serine/threonine-protein kinase</keyword>
<dbReference type="Pfam" id="PF00069">
    <property type="entry name" value="Pkinase"/>
    <property type="match status" value="1"/>
</dbReference>
<dbReference type="Pfam" id="PF03793">
    <property type="entry name" value="PASTA"/>
    <property type="match status" value="2"/>
</dbReference>
<feature type="domain" description="PASTA" evidence="11">
    <location>
        <begin position="459"/>
        <end position="524"/>
    </location>
</feature>
<proteinExistence type="predicted"/>
<keyword evidence="3" id="KW-0808">Transferase</keyword>
<feature type="domain" description="Protein kinase" evidence="10">
    <location>
        <begin position="18"/>
        <end position="273"/>
    </location>
</feature>
<dbReference type="EC" id="2.7.11.1" evidence="1"/>
<keyword evidence="5" id="KW-0418">Kinase</keyword>
<dbReference type="GO" id="GO:0045717">
    <property type="term" value="P:negative regulation of fatty acid biosynthetic process"/>
    <property type="evidence" value="ECO:0007669"/>
    <property type="project" value="UniProtKB-ARBA"/>
</dbReference>
<dbReference type="PROSITE" id="PS00108">
    <property type="entry name" value="PROTEIN_KINASE_ST"/>
    <property type="match status" value="1"/>
</dbReference>
<dbReference type="CDD" id="cd06577">
    <property type="entry name" value="PASTA_pknB"/>
    <property type="match status" value="3"/>
</dbReference>
<dbReference type="OrthoDB" id="9762169at2"/>
<dbReference type="FunFam" id="1.10.510.10:FF:000021">
    <property type="entry name" value="Serine/threonine protein kinase"/>
    <property type="match status" value="1"/>
</dbReference>
<dbReference type="InterPro" id="IPR000719">
    <property type="entry name" value="Prot_kinase_dom"/>
</dbReference>
<sequence>MQHALPDHLTGTVLEGRYELGPRIARGGTATVYRAVDTRLQRVVAVKLMHAHLAEDPAAADRFVREARSAARLSHPHVVSVLDQGHAPDGVPYLVMEHVAGSTLRDLLRRRGALPPGEALGLLEPVLDGLAAAHREGLVHRDVKPENVLISAAGRVTVADFGLTRAVDQHTATGTVLGTVGYASPELVTGQRVDTRADVYSAGILLFELLAGRRPFEGGPLAVARAHADGAVPDLRTLDPGLPAGVARLVARATAREPERRPPDAGSFLDELRSVRAGLRPAELDRPPGPGAARGTPAVPAPDAAATAALDPAVGPTAALGAGAPTEALGRTAPTEALGRTAPTEALGSSGTTETIGRDAPTEALGRDAPTEAFGPAAGRTGVPGPHAATLGAAGAGAPAVSGRPLPARTSSGSSDPWRPEVELRPTRPLHAAGTLALVALAVAGAAFLGWLLGSGPGGTVSVPDVRGAGPELAEQYLAGAGLGNVAVHETADPVAPAGTVLGTDPEAGATVRSAEQVVLLVSTGPVRTTAPDVTGMSEEDARARLEDAGLAAGTRSPVADDAAAGTVVGQHPEAGEAVAEGSAVDLAVSLGARADSAPGVLGRPVDEAVRLLAEAGFAARVEESLGAPFGYVVAQTTDGAEVVLTVV</sequence>
<keyword evidence="6" id="KW-0067">ATP-binding</keyword>
<comment type="catalytic activity">
    <reaction evidence="7">
        <text>L-threonyl-[protein] + ATP = O-phospho-L-threonyl-[protein] + ADP + H(+)</text>
        <dbReference type="Rhea" id="RHEA:46608"/>
        <dbReference type="Rhea" id="RHEA-COMP:11060"/>
        <dbReference type="Rhea" id="RHEA-COMP:11605"/>
        <dbReference type="ChEBI" id="CHEBI:15378"/>
        <dbReference type="ChEBI" id="CHEBI:30013"/>
        <dbReference type="ChEBI" id="CHEBI:30616"/>
        <dbReference type="ChEBI" id="CHEBI:61977"/>
        <dbReference type="ChEBI" id="CHEBI:456216"/>
        <dbReference type="EC" id="2.7.11.1"/>
    </reaction>
</comment>
<evidence type="ECO:0000256" key="1">
    <source>
        <dbReference type="ARBA" id="ARBA00012513"/>
    </source>
</evidence>
<accession>A0A0A6YD84</accession>
<comment type="catalytic activity">
    <reaction evidence="8">
        <text>L-seryl-[protein] + ATP = O-phospho-L-seryl-[protein] + ADP + H(+)</text>
        <dbReference type="Rhea" id="RHEA:17989"/>
        <dbReference type="Rhea" id="RHEA-COMP:9863"/>
        <dbReference type="Rhea" id="RHEA-COMP:11604"/>
        <dbReference type="ChEBI" id="CHEBI:15378"/>
        <dbReference type="ChEBI" id="CHEBI:29999"/>
        <dbReference type="ChEBI" id="CHEBI:30616"/>
        <dbReference type="ChEBI" id="CHEBI:83421"/>
        <dbReference type="ChEBI" id="CHEBI:456216"/>
        <dbReference type="EC" id="2.7.11.1"/>
    </reaction>
</comment>
<dbReference type="InterPro" id="IPR011009">
    <property type="entry name" value="Kinase-like_dom_sf"/>
</dbReference>
<feature type="compositionally biased region" description="Basic and acidic residues" evidence="9">
    <location>
        <begin position="356"/>
        <end position="370"/>
    </location>
</feature>
<dbReference type="FunFam" id="3.30.200.20:FF:000035">
    <property type="entry name" value="Serine/threonine protein kinase Stk1"/>
    <property type="match status" value="1"/>
</dbReference>
<dbReference type="GO" id="GO:0004674">
    <property type="term" value="F:protein serine/threonine kinase activity"/>
    <property type="evidence" value="ECO:0007669"/>
    <property type="project" value="UniProtKB-KW"/>
</dbReference>